<name>A0A1F5NA74_9BACT</name>
<evidence type="ECO:0000313" key="2">
    <source>
        <dbReference type="Proteomes" id="UP000176547"/>
    </source>
</evidence>
<evidence type="ECO:0000313" key="1">
    <source>
        <dbReference type="EMBL" id="OGE74556.1"/>
    </source>
</evidence>
<dbReference type="Proteomes" id="UP000176547">
    <property type="component" value="Unassembled WGS sequence"/>
</dbReference>
<dbReference type="Gene3D" id="1.20.910.10">
    <property type="entry name" value="Heme oxygenase-like"/>
    <property type="match status" value="1"/>
</dbReference>
<dbReference type="AlphaFoldDB" id="A0A1F5NA74"/>
<sequence length="227" mass="25449">MPRVTMDTPDPQWFKEVAAVLDGYLEEVRHLPIFLDAKSGSLSHVKAALFLIQIGRGIIEPFPRWLGNMEKRAGHIRLAATFLRLNRIEERKHWEWWVEMAAHYHVRPEDFNSTHAIREGVAGLSKLLDAASTEFPLAWAMAAVNLTIESGAAAITSEIAPHVLPTLPARAKLWIEAHEKGDQDHAADSRELIKLSAKDDPVLQRGVKIVVTLTAIRFAEALRSAYQ</sequence>
<accession>A0A1F5NA74</accession>
<gene>
    <name evidence="1" type="ORF">A3K06_02615</name>
</gene>
<dbReference type="InterPro" id="IPR016084">
    <property type="entry name" value="Haem_Oase-like_multi-hlx"/>
</dbReference>
<proteinExistence type="predicted"/>
<protein>
    <recommendedName>
        <fullName evidence="3">Thiaminase-2/PQQC domain-containing protein</fullName>
    </recommendedName>
</protein>
<reference evidence="1 2" key="1">
    <citation type="journal article" date="2016" name="Nat. Commun.">
        <title>Thousands of microbial genomes shed light on interconnected biogeochemical processes in an aquifer system.</title>
        <authorList>
            <person name="Anantharaman K."/>
            <person name="Brown C.T."/>
            <person name="Hug L.A."/>
            <person name="Sharon I."/>
            <person name="Castelle C.J."/>
            <person name="Probst A.J."/>
            <person name="Thomas B.C."/>
            <person name="Singh A."/>
            <person name="Wilkins M.J."/>
            <person name="Karaoz U."/>
            <person name="Brodie E.L."/>
            <person name="Williams K.H."/>
            <person name="Hubbard S.S."/>
            <person name="Banfield J.F."/>
        </authorList>
    </citation>
    <scope>NUCLEOTIDE SEQUENCE [LARGE SCALE GENOMIC DNA]</scope>
</reference>
<comment type="caution">
    <text evidence="1">The sequence shown here is derived from an EMBL/GenBank/DDBJ whole genome shotgun (WGS) entry which is preliminary data.</text>
</comment>
<evidence type="ECO:0008006" key="3">
    <source>
        <dbReference type="Google" id="ProtNLM"/>
    </source>
</evidence>
<dbReference type="SUPFAM" id="SSF48613">
    <property type="entry name" value="Heme oxygenase-like"/>
    <property type="match status" value="1"/>
</dbReference>
<dbReference type="EMBL" id="MFEG01000059">
    <property type="protein sequence ID" value="OGE74556.1"/>
    <property type="molecule type" value="Genomic_DNA"/>
</dbReference>
<organism evidence="1 2">
    <name type="scientific">Candidatus Doudnabacteria bacterium RIFCSPHIGHO2_01_52_17</name>
    <dbReference type="NCBI Taxonomy" id="1817820"/>
    <lineage>
        <taxon>Bacteria</taxon>
        <taxon>Candidatus Doudnaibacteriota</taxon>
    </lineage>
</organism>